<comment type="caution">
    <text evidence="2">The sequence shown here is derived from an EMBL/GenBank/DDBJ whole genome shotgun (WGS) entry which is preliminary data.</text>
</comment>
<reference evidence="2 3" key="1">
    <citation type="submission" date="2010-10" db="EMBL/GenBank/DDBJ databases">
        <authorList>
            <consortium name="The Broad Institute Genome Sequencing Platform"/>
            <person name="Ward D."/>
            <person name="Earl A."/>
            <person name="Feldgarden M."/>
            <person name="Young S.K."/>
            <person name="Gargeya S."/>
            <person name="Zeng Q."/>
            <person name="Alvarado L."/>
            <person name="Berlin A."/>
            <person name="Bochicchio J."/>
            <person name="Chapman S.B."/>
            <person name="Chen Z."/>
            <person name="Freedman E."/>
            <person name="Gellesch M."/>
            <person name="Goldberg J."/>
            <person name="Griggs A."/>
            <person name="Gujja S."/>
            <person name="Heilman E."/>
            <person name="Heiman D."/>
            <person name="Howarth C."/>
            <person name="Mehta T."/>
            <person name="Neiman D."/>
            <person name="Pearson M."/>
            <person name="Roberts A."/>
            <person name="Saif S."/>
            <person name="Shea T."/>
            <person name="Shenoy N."/>
            <person name="Sisk P."/>
            <person name="Stolte C."/>
            <person name="Sykes S."/>
            <person name="White J."/>
            <person name="Yandava C."/>
            <person name="Allen-Vercoe E."/>
            <person name="Sibley C."/>
            <person name="Ambrose C.E."/>
            <person name="Strauss J."/>
            <person name="Daigneault M."/>
            <person name="Haas B."/>
            <person name="Nusbaum C."/>
            <person name="Birren B."/>
        </authorList>
    </citation>
    <scope>NUCLEOTIDE SEQUENCE [LARGE SCALE GENOMIC DNA]</scope>
    <source>
        <strain evidence="2 3">3_1_6</strain>
    </source>
</reference>
<gene>
    <name evidence="2" type="ORF">HMPREF0179_01180</name>
</gene>
<sequence length="98" mass="11321">MGLGDRGKNQVKKGSPSGLFARTEPGITEIQTSRNTQIQNPINTGIQKPLPEKNDQRKMYNISRSLSERLRKYAFDERRKEVDIVREALDDWLNKQGY</sequence>
<dbReference type="OrthoDB" id="5468090at2"/>
<evidence type="ECO:0000313" key="3">
    <source>
        <dbReference type="Proteomes" id="UP000006034"/>
    </source>
</evidence>
<evidence type="ECO:0000313" key="2">
    <source>
        <dbReference type="EMBL" id="EFV45016.2"/>
    </source>
</evidence>
<dbReference type="GO" id="GO:0006355">
    <property type="term" value="P:regulation of DNA-templated transcription"/>
    <property type="evidence" value="ECO:0007669"/>
    <property type="project" value="InterPro"/>
</dbReference>
<evidence type="ECO:0000256" key="1">
    <source>
        <dbReference type="SAM" id="MobiDB-lite"/>
    </source>
</evidence>
<feature type="region of interest" description="Disordered" evidence="1">
    <location>
        <begin position="1"/>
        <end position="53"/>
    </location>
</feature>
<reference evidence="2 3" key="2">
    <citation type="submission" date="2013-04" db="EMBL/GenBank/DDBJ databases">
        <title>The Genome Sequence of Bilophila wadsworthia 3_1_6.</title>
        <authorList>
            <consortium name="The Broad Institute Genomics Platform"/>
            <person name="Earl A."/>
            <person name="Ward D."/>
            <person name="Feldgarden M."/>
            <person name="Gevers D."/>
            <person name="Sibley C."/>
            <person name="Strauss J."/>
            <person name="Allen-Vercoe E."/>
            <person name="Walker B."/>
            <person name="Young S."/>
            <person name="Zeng Q."/>
            <person name="Gargeya S."/>
            <person name="Fitzgerald M."/>
            <person name="Haas B."/>
            <person name="Abouelleil A."/>
            <person name="Allen A.W."/>
            <person name="Alvarado L."/>
            <person name="Arachchi H.M."/>
            <person name="Berlin A.M."/>
            <person name="Chapman S.B."/>
            <person name="Gainer-Dewar J."/>
            <person name="Goldberg J."/>
            <person name="Griggs A."/>
            <person name="Gujja S."/>
            <person name="Hansen M."/>
            <person name="Howarth C."/>
            <person name="Imamovic A."/>
            <person name="Ireland A."/>
            <person name="Larimer J."/>
            <person name="McCowan C."/>
            <person name="Murphy C."/>
            <person name="Pearson M."/>
            <person name="Poon T.W."/>
            <person name="Priest M."/>
            <person name="Roberts A."/>
            <person name="Saif S."/>
            <person name="Shea T."/>
            <person name="Sisk P."/>
            <person name="Sykes S."/>
            <person name="Wortman J."/>
            <person name="Nusbaum C."/>
            <person name="Birren B."/>
        </authorList>
    </citation>
    <scope>NUCLEOTIDE SEQUENCE [LARGE SCALE GENOMIC DNA]</scope>
    <source>
        <strain evidence="2 3">3_1_6</strain>
    </source>
</reference>
<name>E5Y4R8_BILW3</name>
<dbReference type="InterPro" id="IPR013321">
    <property type="entry name" value="Arc_rbn_hlx_hlx"/>
</dbReference>
<protein>
    <submittedName>
        <fullName evidence="2">Uncharacterized protein</fullName>
    </submittedName>
</protein>
<dbReference type="Proteomes" id="UP000006034">
    <property type="component" value="Unassembled WGS sequence"/>
</dbReference>
<dbReference type="Gene3D" id="1.10.1220.10">
    <property type="entry name" value="Met repressor-like"/>
    <property type="match status" value="1"/>
</dbReference>
<dbReference type="HOGENOM" id="CLU_2328191_0_0_7"/>
<accession>E5Y4R8</accession>
<dbReference type="AlphaFoldDB" id="E5Y4R8"/>
<dbReference type="EMBL" id="ADCP02000001">
    <property type="protein sequence ID" value="EFV45016.2"/>
    <property type="molecule type" value="Genomic_DNA"/>
</dbReference>
<keyword evidence="3" id="KW-1185">Reference proteome</keyword>
<dbReference type="InterPro" id="IPR010985">
    <property type="entry name" value="Ribbon_hlx_hlx"/>
</dbReference>
<feature type="compositionally biased region" description="Polar residues" evidence="1">
    <location>
        <begin position="29"/>
        <end position="46"/>
    </location>
</feature>
<proteinExistence type="predicted"/>
<organism evidence="2 3">
    <name type="scientific">Bilophila wadsworthia (strain 3_1_6)</name>
    <dbReference type="NCBI Taxonomy" id="563192"/>
    <lineage>
        <taxon>Bacteria</taxon>
        <taxon>Pseudomonadati</taxon>
        <taxon>Thermodesulfobacteriota</taxon>
        <taxon>Desulfovibrionia</taxon>
        <taxon>Desulfovibrionales</taxon>
        <taxon>Desulfovibrionaceae</taxon>
        <taxon>Bilophila</taxon>
    </lineage>
</organism>
<dbReference type="SUPFAM" id="SSF47598">
    <property type="entry name" value="Ribbon-helix-helix"/>
    <property type="match status" value="1"/>
</dbReference>